<feature type="domain" description="Phosphoesterase HXTX" evidence="3">
    <location>
        <begin position="99"/>
        <end position="165"/>
    </location>
</feature>
<evidence type="ECO:0000313" key="5">
    <source>
        <dbReference type="Proteomes" id="UP000298484"/>
    </source>
</evidence>
<gene>
    <name evidence="4" type="primary">thpR</name>
    <name evidence="4" type="ORF">E4U82_11695</name>
</gene>
<reference evidence="4 5" key="1">
    <citation type="submission" date="2019-03" db="EMBL/GenBank/DDBJ databases">
        <title>Genome sequence of Lentibacillus salicampi ATCC BAA-719.</title>
        <authorList>
            <person name="Maclea K.S."/>
            <person name="Simoes Junior M."/>
        </authorList>
    </citation>
    <scope>NUCLEOTIDE SEQUENCE [LARGE SCALE GENOMIC DNA]</scope>
    <source>
        <strain evidence="4 5">ATCC BAA-719</strain>
    </source>
</reference>
<feature type="short sequence motif" description="HXTX 2" evidence="2">
    <location>
        <begin position="128"/>
        <end position="131"/>
    </location>
</feature>
<dbReference type="Pfam" id="PF02834">
    <property type="entry name" value="LigT_PEase"/>
    <property type="match status" value="2"/>
</dbReference>
<dbReference type="EC" id="3.1.4.58" evidence="2"/>
<accession>A0A4Y9AB05</accession>
<evidence type="ECO:0000256" key="1">
    <source>
        <dbReference type="ARBA" id="ARBA00022801"/>
    </source>
</evidence>
<comment type="function">
    <text evidence="2">Hydrolyzes RNA 2',3'-cyclic phosphodiester to an RNA 2'-phosphomonoester.</text>
</comment>
<dbReference type="NCBIfam" id="TIGR02258">
    <property type="entry name" value="2_5_ligase"/>
    <property type="match status" value="1"/>
</dbReference>
<dbReference type="EMBL" id="SRHY01000019">
    <property type="protein sequence ID" value="TFJ92595.1"/>
    <property type="molecule type" value="Genomic_DNA"/>
</dbReference>
<evidence type="ECO:0000259" key="3">
    <source>
        <dbReference type="Pfam" id="PF02834"/>
    </source>
</evidence>
<dbReference type="InterPro" id="IPR014051">
    <property type="entry name" value="Phosphoesterase_HXTX"/>
</dbReference>
<keyword evidence="5" id="KW-1185">Reference proteome</keyword>
<dbReference type="InterPro" id="IPR009097">
    <property type="entry name" value="Cyclic_Pdiesterase"/>
</dbReference>
<comment type="caution">
    <text evidence="4">The sequence shown here is derived from an EMBL/GenBank/DDBJ whole genome shotgun (WGS) entry which is preliminary data.</text>
</comment>
<proteinExistence type="inferred from homology"/>
<dbReference type="PANTHER" id="PTHR35561">
    <property type="entry name" value="RNA 2',3'-CYCLIC PHOSPHODIESTERASE"/>
    <property type="match status" value="1"/>
</dbReference>
<feature type="domain" description="Phosphoesterase HXTX" evidence="3">
    <location>
        <begin position="11"/>
        <end position="93"/>
    </location>
</feature>
<dbReference type="GO" id="GO:0004113">
    <property type="term" value="F:2',3'-cyclic-nucleotide 3'-phosphodiesterase activity"/>
    <property type="evidence" value="ECO:0007669"/>
    <property type="project" value="InterPro"/>
</dbReference>
<dbReference type="OrthoDB" id="9789350at2"/>
<feature type="active site" description="Proton donor" evidence="2">
    <location>
        <position position="43"/>
    </location>
</feature>
<keyword evidence="1 2" id="KW-0378">Hydrolase</keyword>
<feature type="short sequence motif" description="HXTX 1" evidence="2">
    <location>
        <begin position="43"/>
        <end position="46"/>
    </location>
</feature>
<dbReference type="SUPFAM" id="SSF55144">
    <property type="entry name" value="LigT-like"/>
    <property type="match status" value="1"/>
</dbReference>
<dbReference type="Proteomes" id="UP000298484">
    <property type="component" value="Unassembled WGS sequence"/>
</dbReference>
<dbReference type="AlphaFoldDB" id="A0A4Y9AB05"/>
<dbReference type="Gene3D" id="3.90.1140.10">
    <property type="entry name" value="Cyclic phosphodiesterase"/>
    <property type="match status" value="1"/>
</dbReference>
<protein>
    <recommendedName>
        <fullName evidence="2">RNA 2',3'-cyclic phosphodiesterase</fullName>
        <shortName evidence="2">RNA 2',3'-CPDase</shortName>
        <ecNumber evidence="2">3.1.4.58</ecNumber>
    </recommendedName>
</protein>
<evidence type="ECO:0000313" key="4">
    <source>
        <dbReference type="EMBL" id="TFJ92595.1"/>
    </source>
</evidence>
<dbReference type="InterPro" id="IPR004175">
    <property type="entry name" value="RNA_CPDase"/>
</dbReference>
<comment type="catalytic activity">
    <reaction evidence="2">
        <text>a 3'-end 2',3'-cyclophospho-ribonucleotide-RNA + H2O = a 3'-end 2'-phospho-ribonucleotide-RNA + H(+)</text>
        <dbReference type="Rhea" id="RHEA:11828"/>
        <dbReference type="Rhea" id="RHEA-COMP:10464"/>
        <dbReference type="Rhea" id="RHEA-COMP:17353"/>
        <dbReference type="ChEBI" id="CHEBI:15377"/>
        <dbReference type="ChEBI" id="CHEBI:15378"/>
        <dbReference type="ChEBI" id="CHEBI:83064"/>
        <dbReference type="ChEBI" id="CHEBI:173113"/>
        <dbReference type="EC" id="3.1.4.58"/>
    </reaction>
</comment>
<dbReference type="RefSeq" id="WP_135110368.1">
    <property type="nucleotide sequence ID" value="NZ_SRHY01000019.1"/>
</dbReference>
<dbReference type="PANTHER" id="PTHR35561:SF1">
    <property type="entry name" value="RNA 2',3'-CYCLIC PHOSPHODIESTERASE"/>
    <property type="match status" value="1"/>
</dbReference>
<organism evidence="4 5">
    <name type="scientific">Lentibacillus salicampi</name>
    <dbReference type="NCBI Taxonomy" id="175306"/>
    <lineage>
        <taxon>Bacteria</taxon>
        <taxon>Bacillati</taxon>
        <taxon>Bacillota</taxon>
        <taxon>Bacilli</taxon>
        <taxon>Bacillales</taxon>
        <taxon>Bacillaceae</taxon>
        <taxon>Lentibacillus</taxon>
    </lineage>
</organism>
<sequence>MNLPHYFIALPLPDFLKEQYASWQRALKDKLPYKQWTHPEDLHITLKFLGAVEEKQFQTLKQSIKTIENVHAFPLTAEPLGTFGHPEKPRVLWAGVERKHELIRLQKTIEEIAVKVGLQQEKRAYLPHITLAKKWTGGAQDLSGLKQNYTGRQTFKVKQVVIYRIHPGKSPTYQVVAAYDLTRGGDVNGTAN</sequence>
<feature type="active site" description="Proton acceptor" evidence="2">
    <location>
        <position position="128"/>
    </location>
</feature>
<dbReference type="GO" id="GO:0008664">
    <property type="term" value="F:RNA 2',3'-cyclic 3'-phosphodiesterase activity"/>
    <property type="evidence" value="ECO:0007669"/>
    <property type="project" value="UniProtKB-EC"/>
</dbReference>
<dbReference type="HAMAP" id="MF_01940">
    <property type="entry name" value="RNA_CPDase"/>
    <property type="match status" value="1"/>
</dbReference>
<comment type="similarity">
    <text evidence="2">Belongs to the 2H phosphoesterase superfamily. ThpR family.</text>
</comment>
<evidence type="ECO:0000256" key="2">
    <source>
        <dbReference type="HAMAP-Rule" id="MF_01940"/>
    </source>
</evidence>
<name>A0A4Y9AB05_9BACI</name>